<sequence length="68" mass="7323">SSTKTPCLSSTTGDVVYKFFIVPASDTLDEGDDFDSRFNAAISDACEMHSLLNACFKLTGSERPILDA</sequence>
<protein>
    <submittedName>
        <fullName evidence="1">Uncharacterized protein</fullName>
    </submittedName>
</protein>
<keyword evidence="2" id="KW-1185">Reference proteome</keyword>
<dbReference type="EMBL" id="CM003606">
    <property type="protein sequence ID" value="KYP68783.1"/>
    <property type="molecule type" value="Genomic_DNA"/>
</dbReference>
<accession>A0A151TP12</accession>
<organism evidence="1 2">
    <name type="scientific">Cajanus cajan</name>
    <name type="common">Pigeon pea</name>
    <name type="synonym">Cajanus indicus</name>
    <dbReference type="NCBI Taxonomy" id="3821"/>
    <lineage>
        <taxon>Eukaryota</taxon>
        <taxon>Viridiplantae</taxon>
        <taxon>Streptophyta</taxon>
        <taxon>Embryophyta</taxon>
        <taxon>Tracheophyta</taxon>
        <taxon>Spermatophyta</taxon>
        <taxon>Magnoliopsida</taxon>
        <taxon>eudicotyledons</taxon>
        <taxon>Gunneridae</taxon>
        <taxon>Pentapetalae</taxon>
        <taxon>rosids</taxon>
        <taxon>fabids</taxon>
        <taxon>Fabales</taxon>
        <taxon>Fabaceae</taxon>
        <taxon>Papilionoideae</taxon>
        <taxon>50 kb inversion clade</taxon>
        <taxon>NPAAA clade</taxon>
        <taxon>indigoferoid/millettioid clade</taxon>
        <taxon>Phaseoleae</taxon>
        <taxon>Cajanus</taxon>
    </lineage>
</organism>
<evidence type="ECO:0000313" key="2">
    <source>
        <dbReference type="Proteomes" id="UP000075243"/>
    </source>
</evidence>
<dbReference type="AlphaFoldDB" id="A0A151TP12"/>
<name>A0A151TP12_CAJCA</name>
<dbReference type="Gramene" id="C.cajan_21781.t">
    <property type="protein sequence ID" value="C.cajan_21781.t.cds1"/>
    <property type="gene ID" value="C.cajan_21781"/>
</dbReference>
<feature type="non-terminal residue" evidence="1">
    <location>
        <position position="1"/>
    </location>
</feature>
<gene>
    <name evidence="1" type="ORF">KK1_022423</name>
</gene>
<evidence type="ECO:0000313" key="1">
    <source>
        <dbReference type="EMBL" id="KYP68783.1"/>
    </source>
</evidence>
<reference evidence="1 2" key="1">
    <citation type="journal article" date="2012" name="Nat. Biotechnol.">
        <title>Draft genome sequence of pigeonpea (Cajanus cajan), an orphan legume crop of resource-poor farmers.</title>
        <authorList>
            <person name="Varshney R.K."/>
            <person name="Chen W."/>
            <person name="Li Y."/>
            <person name="Bharti A.K."/>
            <person name="Saxena R.K."/>
            <person name="Schlueter J.A."/>
            <person name="Donoghue M.T."/>
            <person name="Azam S."/>
            <person name="Fan G."/>
            <person name="Whaley A.M."/>
            <person name="Farmer A.D."/>
            <person name="Sheridan J."/>
            <person name="Iwata A."/>
            <person name="Tuteja R."/>
            <person name="Penmetsa R.V."/>
            <person name="Wu W."/>
            <person name="Upadhyaya H.D."/>
            <person name="Yang S.P."/>
            <person name="Shah T."/>
            <person name="Saxena K.B."/>
            <person name="Michael T."/>
            <person name="McCombie W.R."/>
            <person name="Yang B."/>
            <person name="Zhang G."/>
            <person name="Yang H."/>
            <person name="Wang J."/>
            <person name="Spillane C."/>
            <person name="Cook D.R."/>
            <person name="May G.D."/>
            <person name="Xu X."/>
            <person name="Jackson S.A."/>
        </authorList>
    </citation>
    <scope>NUCLEOTIDE SEQUENCE [LARGE SCALE GENOMIC DNA]</scope>
    <source>
        <strain evidence="2">cv. Asha</strain>
    </source>
</reference>
<proteinExistence type="predicted"/>
<dbReference type="Proteomes" id="UP000075243">
    <property type="component" value="Chromosome 4"/>
</dbReference>